<comment type="caution">
    <text evidence="1">The sequence shown here is derived from an EMBL/GenBank/DDBJ whole genome shotgun (WGS) entry which is preliminary data.</text>
</comment>
<organism evidence="1 2">
    <name type="scientific">Jiangella rhizosphaerae</name>
    <dbReference type="NCBI Taxonomy" id="2293569"/>
    <lineage>
        <taxon>Bacteria</taxon>
        <taxon>Bacillati</taxon>
        <taxon>Actinomycetota</taxon>
        <taxon>Actinomycetes</taxon>
        <taxon>Jiangellales</taxon>
        <taxon>Jiangellaceae</taxon>
        <taxon>Jiangella</taxon>
    </lineage>
</organism>
<evidence type="ECO:0000313" key="2">
    <source>
        <dbReference type="Proteomes" id="UP000284057"/>
    </source>
</evidence>
<reference evidence="1 2" key="1">
    <citation type="submission" date="2018-09" db="EMBL/GenBank/DDBJ databases">
        <title>Isolation, diversity and antifungal activity of actinobacteria from wheat.</title>
        <authorList>
            <person name="Han C."/>
        </authorList>
    </citation>
    <scope>NUCLEOTIDE SEQUENCE [LARGE SCALE GENOMIC DNA]</scope>
    <source>
        <strain evidence="1 2">NEAU-YY265</strain>
    </source>
</reference>
<keyword evidence="2" id="KW-1185">Reference proteome</keyword>
<dbReference type="AlphaFoldDB" id="A0A418KJY0"/>
<sequence>MTIDAYDLDWVDGDGLGEALAEVLSDDYADAAPEDLELAVADVLDELSPAEAFGFGKALRQLGSGAGRLVSDPAFAQIAGKVLPVAGGAAGTAIGGPLGTAVGTQLGSIAARSLPKAPAPAAPRPAAPRS</sequence>
<proteinExistence type="predicted"/>
<dbReference type="EMBL" id="QUAL01000298">
    <property type="protein sequence ID" value="RIQ15848.1"/>
    <property type="molecule type" value="Genomic_DNA"/>
</dbReference>
<evidence type="ECO:0000313" key="1">
    <source>
        <dbReference type="EMBL" id="RIQ15848.1"/>
    </source>
</evidence>
<accession>A0A418KJY0</accession>
<protein>
    <recommendedName>
        <fullName evidence="3">DUF937 domain-containing protein</fullName>
    </recommendedName>
</protein>
<feature type="non-terminal residue" evidence="1">
    <location>
        <position position="130"/>
    </location>
</feature>
<gene>
    <name evidence="1" type="ORF">DY240_23525</name>
</gene>
<dbReference type="Proteomes" id="UP000284057">
    <property type="component" value="Unassembled WGS sequence"/>
</dbReference>
<name>A0A418KJY0_9ACTN</name>
<evidence type="ECO:0008006" key="3">
    <source>
        <dbReference type="Google" id="ProtNLM"/>
    </source>
</evidence>